<proteinExistence type="predicted"/>
<dbReference type="EMBL" id="CP032427">
    <property type="protein sequence ID" value="AYC35892.1"/>
    <property type="molecule type" value="Genomic_DNA"/>
</dbReference>
<sequence>MRYLNRGMVVPHRKRPNWLLLSSEEDANAAHRKVRARVEHAVGRAKNPRSRDGR</sequence>
<accession>A0AAI8KU62</accession>
<dbReference type="KEGG" id="sge:DWG14_00100"/>
<name>A0AAI8KU62_9ACTN</name>
<gene>
    <name evidence="1" type="ORF">DWG14_00100</name>
</gene>
<reference evidence="1 2" key="1">
    <citation type="submission" date="2018-09" db="EMBL/GenBank/DDBJ databases">
        <title>Production of Trimethoprim by Streptomyces sp. 3E-1.</title>
        <authorList>
            <person name="Kang H.J."/>
            <person name="Kim S.B."/>
        </authorList>
    </citation>
    <scope>NUCLEOTIDE SEQUENCE [LARGE SCALE GENOMIC DNA]</scope>
    <source>
        <strain evidence="1 2">3E-1</strain>
    </source>
</reference>
<evidence type="ECO:0000313" key="1">
    <source>
        <dbReference type="EMBL" id="AYC35892.1"/>
    </source>
</evidence>
<dbReference type="Proteomes" id="UP000265765">
    <property type="component" value="Chromosome"/>
</dbReference>
<evidence type="ECO:0000313" key="2">
    <source>
        <dbReference type="Proteomes" id="UP000265765"/>
    </source>
</evidence>
<protein>
    <submittedName>
        <fullName evidence="1">Uncharacterized protein</fullName>
    </submittedName>
</protein>
<dbReference type="AlphaFoldDB" id="A0AAI8KU62"/>
<organism evidence="1 2">
    <name type="scientific">Streptomyces griseorubiginosus</name>
    <dbReference type="NCBI Taxonomy" id="67304"/>
    <lineage>
        <taxon>Bacteria</taxon>
        <taxon>Bacillati</taxon>
        <taxon>Actinomycetota</taxon>
        <taxon>Actinomycetes</taxon>
        <taxon>Kitasatosporales</taxon>
        <taxon>Streptomycetaceae</taxon>
        <taxon>Streptomyces</taxon>
    </lineage>
</organism>